<dbReference type="GO" id="GO:0071916">
    <property type="term" value="F:dipeptide transmembrane transporter activity"/>
    <property type="evidence" value="ECO:0007669"/>
    <property type="project" value="TreeGrafter"/>
</dbReference>
<dbReference type="PANTHER" id="PTHR43163:SF6">
    <property type="entry name" value="DIPEPTIDE TRANSPORT SYSTEM PERMEASE PROTEIN DPPB-RELATED"/>
    <property type="match status" value="1"/>
</dbReference>
<evidence type="ECO:0000313" key="10">
    <source>
        <dbReference type="Proteomes" id="UP000183987"/>
    </source>
</evidence>
<dbReference type="PROSITE" id="PS50928">
    <property type="entry name" value="ABC_TM1"/>
    <property type="match status" value="1"/>
</dbReference>
<comment type="similarity">
    <text evidence="7">Belongs to the binding-protein-dependent transport system permease family.</text>
</comment>
<evidence type="ECO:0000256" key="3">
    <source>
        <dbReference type="ARBA" id="ARBA00022475"/>
    </source>
</evidence>
<dbReference type="InterPro" id="IPR035906">
    <property type="entry name" value="MetI-like_sf"/>
</dbReference>
<keyword evidence="5 7" id="KW-1133">Transmembrane helix</keyword>
<feature type="transmembrane region" description="Helical" evidence="7">
    <location>
        <begin position="238"/>
        <end position="260"/>
    </location>
</feature>
<dbReference type="SUPFAM" id="SSF161098">
    <property type="entry name" value="MetI-like"/>
    <property type="match status" value="1"/>
</dbReference>
<organism evidence="9 10">
    <name type="scientific">Loktanella atrilutea</name>
    <dbReference type="NCBI Taxonomy" id="366533"/>
    <lineage>
        <taxon>Bacteria</taxon>
        <taxon>Pseudomonadati</taxon>
        <taxon>Pseudomonadota</taxon>
        <taxon>Alphaproteobacteria</taxon>
        <taxon>Rhodobacterales</taxon>
        <taxon>Roseobacteraceae</taxon>
        <taxon>Loktanella</taxon>
    </lineage>
</organism>
<feature type="transmembrane region" description="Helical" evidence="7">
    <location>
        <begin position="175"/>
        <end position="195"/>
    </location>
</feature>
<dbReference type="Gene3D" id="1.10.3720.10">
    <property type="entry name" value="MetI-like"/>
    <property type="match status" value="1"/>
</dbReference>
<dbReference type="OrthoDB" id="9807402at2"/>
<dbReference type="EMBL" id="FQUE01000001">
    <property type="protein sequence ID" value="SHE42179.1"/>
    <property type="molecule type" value="Genomic_DNA"/>
</dbReference>
<dbReference type="PANTHER" id="PTHR43163">
    <property type="entry name" value="DIPEPTIDE TRANSPORT SYSTEM PERMEASE PROTEIN DPPB-RELATED"/>
    <property type="match status" value="1"/>
</dbReference>
<comment type="subcellular location">
    <subcellularLocation>
        <location evidence="1 7">Cell membrane</location>
        <topology evidence="1 7">Multi-pass membrane protein</topology>
    </subcellularLocation>
</comment>
<dbReference type="CDD" id="cd06261">
    <property type="entry name" value="TM_PBP2"/>
    <property type="match status" value="1"/>
</dbReference>
<evidence type="ECO:0000313" key="9">
    <source>
        <dbReference type="EMBL" id="SHE42179.1"/>
    </source>
</evidence>
<evidence type="ECO:0000256" key="2">
    <source>
        <dbReference type="ARBA" id="ARBA00022448"/>
    </source>
</evidence>
<dbReference type="STRING" id="366533.SAMN05444339_101326"/>
<name>A0A1M4TCB2_LOKAT</name>
<feature type="transmembrane region" description="Helical" evidence="7">
    <location>
        <begin position="98"/>
        <end position="121"/>
    </location>
</feature>
<dbReference type="Pfam" id="PF00528">
    <property type="entry name" value="BPD_transp_1"/>
    <property type="match status" value="1"/>
</dbReference>
<protein>
    <submittedName>
        <fullName evidence="9">Peptide/nickel transport system permease protein</fullName>
    </submittedName>
</protein>
<evidence type="ECO:0000256" key="6">
    <source>
        <dbReference type="ARBA" id="ARBA00023136"/>
    </source>
</evidence>
<keyword evidence="10" id="KW-1185">Reference proteome</keyword>
<dbReference type="InterPro" id="IPR000515">
    <property type="entry name" value="MetI-like"/>
</dbReference>
<feature type="transmembrane region" description="Helical" evidence="7">
    <location>
        <begin position="133"/>
        <end position="155"/>
    </location>
</feature>
<keyword evidence="2 7" id="KW-0813">Transport</keyword>
<feature type="transmembrane region" description="Helical" evidence="7">
    <location>
        <begin position="280"/>
        <end position="306"/>
    </location>
</feature>
<dbReference type="Proteomes" id="UP000183987">
    <property type="component" value="Unassembled WGS sequence"/>
</dbReference>
<accession>A0A1M4TCB2</accession>
<evidence type="ECO:0000256" key="7">
    <source>
        <dbReference type="RuleBase" id="RU363032"/>
    </source>
</evidence>
<evidence type="ECO:0000256" key="1">
    <source>
        <dbReference type="ARBA" id="ARBA00004651"/>
    </source>
</evidence>
<evidence type="ECO:0000256" key="4">
    <source>
        <dbReference type="ARBA" id="ARBA00022692"/>
    </source>
</evidence>
<dbReference type="InterPro" id="IPR045621">
    <property type="entry name" value="BPD_transp_1_N"/>
</dbReference>
<keyword evidence="6 7" id="KW-0472">Membrane</keyword>
<dbReference type="Pfam" id="PF19300">
    <property type="entry name" value="BPD_transp_1_N"/>
    <property type="match status" value="1"/>
</dbReference>
<sequence length="313" mass="33735">MAYLINRLLSVALTLFLISVITFAVTNILPGDVAMMIMGTQSNPEALAGLRESLGLNDPQIVQYGRWIGGILTGDWGTSLVFKEPIGPLIAQKVTASALIVVMSMTIALVCAIPLGVWAAVHRDRWQDGTASTAALIGVSLPDFFWGIMLILLFARGLGWLPSSGFVHPADDFTLAVRHAFLPSLALGLGLMAHLTRMTRATMTGILGQEFIRVARAKGLSERTVVWRYGLANAIGPVLTVAGLQVGYLFGSIIVVESLFNYTGMGWLTYQALLNRDIPLIQGSVFVIAAVVMLANLAVDLLYTLIDPRIRLA</sequence>
<dbReference type="AlphaFoldDB" id="A0A1M4TCB2"/>
<gene>
    <name evidence="9" type="ORF">SAMN05444339_101326</name>
</gene>
<keyword evidence="3" id="KW-1003">Cell membrane</keyword>
<evidence type="ECO:0000259" key="8">
    <source>
        <dbReference type="PROSITE" id="PS50928"/>
    </source>
</evidence>
<evidence type="ECO:0000256" key="5">
    <source>
        <dbReference type="ARBA" id="ARBA00022989"/>
    </source>
</evidence>
<reference evidence="10" key="1">
    <citation type="submission" date="2016-11" db="EMBL/GenBank/DDBJ databases">
        <authorList>
            <person name="Varghese N."/>
            <person name="Submissions S."/>
        </authorList>
    </citation>
    <scope>NUCLEOTIDE SEQUENCE [LARGE SCALE GENOMIC DNA]</scope>
    <source>
        <strain evidence="10">DSM 29326</strain>
    </source>
</reference>
<proteinExistence type="inferred from homology"/>
<dbReference type="RefSeq" id="WP_072855450.1">
    <property type="nucleotide sequence ID" value="NZ_FQUE01000001.1"/>
</dbReference>
<feature type="domain" description="ABC transmembrane type-1" evidence="8">
    <location>
        <begin position="94"/>
        <end position="303"/>
    </location>
</feature>
<dbReference type="GO" id="GO:0005886">
    <property type="term" value="C:plasma membrane"/>
    <property type="evidence" value="ECO:0007669"/>
    <property type="project" value="UniProtKB-SubCell"/>
</dbReference>
<keyword evidence="4 7" id="KW-0812">Transmembrane</keyword>